<dbReference type="OrthoDB" id="3268450at2759"/>
<feature type="transmembrane region" description="Helical" evidence="2">
    <location>
        <begin position="375"/>
        <end position="404"/>
    </location>
</feature>
<dbReference type="HOGENOM" id="CLU_047589_0_0_1"/>
<keyword evidence="2" id="KW-0812">Transmembrane</keyword>
<feature type="transmembrane region" description="Helical" evidence="2">
    <location>
        <begin position="166"/>
        <end position="185"/>
    </location>
</feature>
<evidence type="ECO:0000313" key="3">
    <source>
        <dbReference type="EMBL" id="KDR71381.1"/>
    </source>
</evidence>
<protein>
    <submittedName>
        <fullName evidence="3">Uncharacterized protein</fullName>
    </submittedName>
</protein>
<dbReference type="AlphaFoldDB" id="A0A067SKF6"/>
<feature type="transmembrane region" description="Helical" evidence="2">
    <location>
        <begin position="327"/>
        <end position="350"/>
    </location>
</feature>
<feature type="region of interest" description="Disordered" evidence="1">
    <location>
        <begin position="1"/>
        <end position="20"/>
    </location>
</feature>
<sequence length="461" mass="51632">MSRLTTEPESSGSRNPTLSSWHPKITPYRAIVLTSTVGFGTAKGVLAQRGSTIASITVEWLLGTVIFLLMFSVNAYDSDSGNDAPRFLSWLFQPDCMNSAWRVLATISVPCPRYTSEERPTISDPNSLSEHPPITFYRILVCSVVTAFGMSKAVLGYYGFSTAVTWTDWALAVPITTSLYVLGLYEYNSLDVWSSFFVTHRSKIIYSVGTWAAILISFAWVLAWCYVLRFVPDLKIKSTHPNEDSFSSWRRTFNEEWSPFGYKLFAGLLIFMPIAGGVAVIFFVLRSMSTDVVSNNGPYDEGDFHTRSSWYSRYRNRRIFALIDSMFYPLLGVGVDLFFFMGCCTFSLILTDMALDFFDPVIEEGSQVFSRVPGFLLSALCAGAAFCSMLGALSMLIACLVALFKRLKKAVPASAFKWRRSKSRFPDIERQVQSSVLKKSSNERNGRNAALGRTLKLQTSF</sequence>
<accession>A0A067SKF6</accession>
<feature type="transmembrane region" description="Helical" evidence="2">
    <location>
        <begin position="264"/>
        <end position="285"/>
    </location>
</feature>
<keyword evidence="4" id="KW-1185">Reference proteome</keyword>
<dbReference type="Proteomes" id="UP000027222">
    <property type="component" value="Unassembled WGS sequence"/>
</dbReference>
<gene>
    <name evidence="3" type="ORF">GALMADRAFT_159537</name>
</gene>
<reference evidence="4" key="1">
    <citation type="journal article" date="2014" name="Proc. Natl. Acad. Sci. U.S.A.">
        <title>Extensive sampling of basidiomycete genomes demonstrates inadequacy of the white-rot/brown-rot paradigm for wood decay fungi.</title>
        <authorList>
            <person name="Riley R."/>
            <person name="Salamov A.A."/>
            <person name="Brown D.W."/>
            <person name="Nagy L.G."/>
            <person name="Floudas D."/>
            <person name="Held B.W."/>
            <person name="Levasseur A."/>
            <person name="Lombard V."/>
            <person name="Morin E."/>
            <person name="Otillar R."/>
            <person name="Lindquist E.A."/>
            <person name="Sun H."/>
            <person name="LaButti K.M."/>
            <person name="Schmutz J."/>
            <person name="Jabbour D."/>
            <person name="Luo H."/>
            <person name="Baker S.E."/>
            <person name="Pisabarro A.G."/>
            <person name="Walton J.D."/>
            <person name="Blanchette R.A."/>
            <person name="Henrissat B."/>
            <person name="Martin F."/>
            <person name="Cullen D."/>
            <person name="Hibbett D.S."/>
            <person name="Grigoriev I.V."/>
        </authorList>
    </citation>
    <scope>NUCLEOTIDE SEQUENCE [LARGE SCALE GENOMIC DNA]</scope>
    <source>
        <strain evidence="4">CBS 339.88</strain>
    </source>
</reference>
<evidence type="ECO:0000256" key="1">
    <source>
        <dbReference type="SAM" id="MobiDB-lite"/>
    </source>
</evidence>
<feature type="transmembrane region" description="Helical" evidence="2">
    <location>
        <begin position="53"/>
        <end position="76"/>
    </location>
</feature>
<dbReference type="EMBL" id="KL142393">
    <property type="protein sequence ID" value="KDR71381.1"/>
    <property type="molecule type" value="Genomic_DNA"/>
</dbReference>
<name>A0A067SKF6_GALM3</name>
<evidence type="ECO:0000313" key="4">
    <source>
        <dbReference type="Proteomes" id="UP000027222"/>
    </source>
</evidence>
<organism evidence="3 4">
    <name type="scientific">Galerina marginata (strain CBS 339.88)</name>
    <dbReference type="NCBI Taxonomy" id="685588"/>
    <lineage>
        <taxon>Eukaryota</taxon>
        <taxon>Fungi</taxon>
        <taxon>Dikarya</taxon>
        <taxon>Basidiomycota</taxon>
        <taxon>Agaricomycotina</taxon>
        <taxon>Agaricomycetes</taxon>
        <taxon>Agaricomycetidae</taxon>
        <taxon>Agaricales</taxon>
        <taxon>Agaricineae</taxon>
        <taxon>Strophariaceae</taxon>
        <taxon>Galerina</taxon>
    </lineage>
</organism>
<evidence type="ECO:0000256" key="2">
    <source>
        <dbReference type="SAM" id="Phobius"/>
    </source>
</evidence>
<feature type="transmembrane region" description="Helical" evidence="2">
    <location>
        <begin position="205"/>
        <end position="231"/>
    </location>
</feature>
<keyword evidence="2" id="KW-1133">Transmembrane helix</keyword>
<proteinExistence type="predicted"/>
<keyword evidence="2" id="KW-0472">Membrane</keyword>